<gene>
    <name evidence="2" type="ORF">GU243_19775</name>
</gene>
<dbReference type="EMBL" id="CP047898">
    <property type="protein sequence ID" value="QHK21563.1"/>
    <property type="molecule type" value="Genomic_DNA"/>
</dbReference>
<dbReference type="Proteomes" id="UP000464186">
    <property type="component" value="Chromosome"/>
</dbReference>
<dbReference type="KEGG" id="psey:GU243_19775"/>
<evidence type="ECO:0008006" key="4">
    <source>
        <dbReference type="Google" id="ProtNLM"/>
    </source>
</evidence>
<proteinExistence type="predicted"/>
<reference evidence="2 3" key="1">
    <citation type="submission" date="2020-01" db="EMBL/GenBank/DDBJ databases">
        <title>Pseudarthrobacter psychrotolerans sp. nov., isolated from antarctic soil.</title>
        <authorList>
            <person name="Shin Y."/>
            <person name="Park W."/>
        </authorList>
    </citation>
    <scope>NUCLEOTIDE SEQUENCE [LARGE SCALE GENOMIC DNA]</scope>
    <source>
        <strain evidence="2 3">YJ56</strain>
    </source>
</reference>
<organism evidence="2 3">
    <name type="scientific">Pseudarthrobacter psychrotolerans</name>
    <dbReference type="NCBI Taxonomy" id="2697569"/>
    <lineage>
        <taxon>Bacteria</taxon>
        <taxon>Bacillati</taxon>
        <taxon>Actinomycetota</taxon>
        <taxon>Actinomycetes</taxon>
        <taxon>Micrococcales</taxon>
        <taxon>Micrococcaceae</taxon>
        <taxon>Pseudarthrobacter</taxon>
    </lineage>
</organism>
<keyword evidence="3" id="KW-1185">Reference proteome</keyword>
<dbReference type="SUPFAM" id="SSF53955">
    <property type="entry name" value="Lysozyme-like"/>
    <property type="match status" value="1"/>
</dbReference>
<protein>
    <recommendedName>
        <fullName evidence="4">Transglycosylase SLT domain-containing protein</fullName>
    </recommendedName>
</protein>
<accession>A0A6P1NR55</accession>
<name>A0A6P1NR55_9MICC</name>
<feature type="compositionally biased region" description="Basic and acidic residues" evidence="1">
    <location>
        <begin position="1"/>
        <end position="20"/>
    </location>
</feature>
<feature type="compositionally biased region" description="Pro residues" evidence="1">
    <location>
        <begin position="117"/>
        <end position="137"/>
    </location>
</feature>
<evidence type="ECO:0000313" key="2">
    <source>
        <dbReference type="EMBL" id="QHK21563.1"/>
    </source>
</evidence>
<dbReference type="InterPro" id="IPR023346">
    <property type="entry name" value="Lysozyme-like_dom_sf"/>
</dbReference>
<dbReference type="AlphaFoldDB" id="A0A6P1NR55"/>
<evidence type="ECO:0000256" key="1">
    <source>
        <dbReference type="SAM" id="MobiDB-lite"/>
    </source>
</evidence>
<sequence>MSEFKVEPRPQGDTKSDSHRKQTRVGAAMSPLSKVARIPSGGQRVAVFATACALLVGVSAAAHASESASLAASADQAAQETSAQSKLSFEAAQIQAPATPEAAPAEMNVAPQAADPAPAPAPVPAPAPAPAPEPAPAPVVAVDDPAGAQAYAAGQLATYGWSADQMQCLHTLWTKESGWTTTATNASSGAYGIVQSLPAEKMASAGGDYLTNYRTQINWGLNYIQERYQSPCGALNFHLSHNWY</sequence>
<feature type="region of interest" description="Disordered" evidence="1">
    <location>
        <begin position="1"/>
        <end position="36"/>
    </location>
</feature>
<feature type="region of interest" description="Disordered" evidence="1">
    <location>
        <begin position="111"/>
        <end position="139"/>
    </location>
</feature>
<evidence type="ECO:0000313" key="3">
    <source>
        <dbReference type="Proteomes" id="UP000464186"/>
    </source>
</evidence>